<dbReference type="SUPFAM" id="SSF53098">
    <property type="entry name" value="Ribonuclease H-like"/>
    <property type="match status" value="1"/>
</dbReference>
<reference evidence="3" key="1">
    <citation type="submission" date="2021-03" db="EMBL/GenBank/DDBJ databases">
        <title>Draft genome sequence of rust myrtle Austropuccinia psidii MF-1, a brazilian biotype.</title>
        <authorList>
            <person name="Quecine M.C."/>
            <person name="Pachon D.M.R."/>
            <person name="Bonatelli M.L."/>
            <person name="Correr F.H."/>
            <person name="Franceschini L.M."/>
            <person name="Leite T.F."/>
            <person name="Margarido G.R.A."/>
            <person name="Almeida C.A."/>
            <person name="Ferrarezi J.A."/>
            <person name="Labate C.A."/>
        </authorList>
    </citation>
    <scope>NUCLEOTIDE SEQUENCE</scope>
    <source>
        <strain evidence="3">MF-1</strain>
    </source>
</reference>
<dbReference type="InterPro" id="IPR036397">
    <property type="entry name" value="RNaseH_sf"/>
</dbReference>
<dbReference type="PROSITE" id="PS50994">
    <property type="entry name" value="INTEGRASE"/>
    <property type="match status" value="1"/>
</dbReference>
<organism evidence="3 4">
    <name type="scientific">Austropuccinia psidii MF-1</name>
    <dbReference type="NCBI Taxonomy" id="1389203"/>
    <lineage>
        <taxon>Eukaryota</taxon>
        <taxon>Fungi</taxon>
        <taxon>Dikarya</taxon>
        <taxon>Basidiomycota</taxon>
        <taxon>Pucciniomycotina</taxon>
        <taxon>Pucciniomycetes</taxon>
        <taxon>Pucciniales</taxon>
        <taxon>Sphaerophragmiaceae</taxon>
        <taxon>Austropuccinia</taxon>
    </lineage>
</organism>
<name>A0A9Q3EMD3_9BASI</name>
<dbReference type="GO" id="GO:0015074">
    <property type="term" value="P:DNA integration"/>
    <property type="evidence" value="ECO:0007669"/>
    <property type="project" value="InterPro"/>
</dbReference>
<evidence type="ECO:0000259" key="2">
    <source>
        <dbReference type="PROSITE" id="PS50994"/>
    </source>
</evidence>
<comment type="caution">
    <text evidence="3">The sequence shown here is derived from an EMBL/GenBank/DDBJ whole genome shotgun (WGS) entry which is preliminary data.</text>
</comment>
<gene>
    <name evidence="3" type="ORF">O181_061226</name>
</gene>
<dbReference type="InterPro" id="IPR050951">
    <property type="entry name" value="Retrovirus_Pol_polyprotein"/>
</dbReference>
<dbReference type="AlphaFoldDB" id="A0A9Q3EMD3"/>
<dbReference type="Proteomes" id="UP000765509">
    <property type="component" value="Unassembled WGS sequence"/>
</dbReference>
<accession>A0A9Q3EMD3</accession>
<feature type="domain" description="Integrase catalytic" evidence="2">
    <location>
        <begin position="110"/>
        <end position="230"/>
    </location>
</feature>
<evidence type="ECO:0000313" key="3">
    <source>
        <dbReference type="EMBL" id="MBW0521511.1"/>
    </source>
</evidence>
<dbReference type="Gene3D" id="3.30.420.10">
    <property type="entry name" value="Ribonuclease H-like superfamily/Ribonuclease H"/>
    <property type="match status" value="1"/>
</dbReference>
<dbReference type="EMBL" id="AVOT02028880">
    <property type="protein sequence ID" value="MBW0521511.1"/>
    <property type="molecule type" value="Genomic_DNA"/>
</dbReference>
<dbReference type="PANTHER" id="PTHR37984:SF5">
    <property type="entry name" value="PROTEIN NYNRIN-LIKE"/>
    <property type="match status" value="1"/>
</dbReference>
<dbReference type="InterPro" id="IPR012337">
    <property type="entry name" value="RNaseH-like_sf"/>
</dbReference>
<dbReference type="GO" id="GO:0003723">
    <property type="term" value="F:RNA binding"/>
    <property type="evidence" value="ECO:0007669"/>
    <property type="project" value="UniProtKB-KW"/>
</dbReference>
<dbReference type="OrthoDB" id="2595244at2759"/>
<sequence length="368" mass="43330">MNTYSKHKQCSILLQLPQQKYRIPELEFQLEEPWLRDYKDNKYFLIDGLLYYIEKNTGALTVIDRNHLSLILQGWHDCPYMGRMSEDMTKKRNENTKHGKKYGLLQHLEEPKHPWETINIDWLTGLVPGGKKNFNSCLVIAYRYSKILRFLPFHKEDTAMDTALLFWNKIISTCGIPKTIISDRDPKFTSEFWTNLYEILGTRLAFSTAYHPQTYGIAERMIQTMEDIIRRFWIKENGGLICGTLHYHQIDRENAVEVRLTEDFSRKHPVFPVSFIRPYFQTGEDTLPSRKKTYTPQGIVQLEDSPGPVKNIIKARKIRLNGKDQRQYLLIFKDQTADKDKLLAEDAIPYGKLQLRRLRASRRAEQSH</sequence>
<protein>
    <recommendedName>
        <fullName evidence="2">Integrase catalytic domain-containing protein</fullName>
    </recommendedName>
</protein>
<keyword evidence="1" id="KW-0694">RNA-binding</keyword>
<dbReference type="InterPro" id="IPR001584">
    <property type="entry name" value="Integrase_cat-core"/>
</dbReference>
<proteinExistence type="predicted"/>
<dbReference type="PANTHER" id="PTHR37984">
    <property type="entry name" value="PROTEIN CBG26694"/>
    <property type="match status" value="1"/>
</dbReference>
<evidence type="ECO:0000313" key="4">
    <source>
        <dbReference type="Proteomes" id="UP000765509"/>
    </source>
</evidence>
<evidence type="ECO:0000256" key="1">
    <source>
        <dbReference type="ARBA" id="ARBA00022884"/>
    </source>
</evidence>
<dbReference type="GO" id="GO:0005634">
    <property type="term" value="C:nucleus"/>
    <property type="evidence" value="ECO:0007669"/>
    <property type="project" value="UniProtKB-ARBA"/>
</dbReference>
<keyword evidence="4" id="KW-1185">Reference proteome</keyword>